<protein>
    <submittedName>
        <fullName evidence="1">Uncharacterized protein</fullName>
    </submittedName>
</protein>
<dbReference type="Proteomes" id="UP000827872">
    <property type="component" value="Linkage Group LG03"/>
</dbReference>
<dbReference type="EMBL" id="CM037616">
    <property type="protein sequence ID" value="KAH7993652.1"/>
    <property type="molecule type" value="Genomic_DNA"/>
</dbReference>
<sequence>MSFHGRVGGMAAGSCCGCLLVRTPSIRALQRGRRGSGSTGGQKACSCDRQLSSARMEGVQTSRQLQQGPAAIPPTRPWKDIPHRPGGLDPWSGKEEARSFIIISAWIPEMQLHLAYLWKTKQYTFGRSWWKTWDYAAICLL</sequence>
<evidence type="ECO:0000313" key="2">
    <source>
        <dbReference type="Proteomes" id="UP000827872"/>
    </source>
</evidence>
<comment type="caution">
    <text evidence="1">The sequence shown here is derived from an EMBL/GenBank/DDBJ whole genome shotgun (WGS) entry which is preliminary data.</text>
</comment>
<proteinExistence type="predicted"/>
<name>A0ACB8EM91_9SAUR</name>
<accession>A0ACB8EM91</accession>
<reference evidence="1" key="1">
    <citation type="submission" date="2021-08" db="EMBL/GenBank/DDBJ databases">
        <title>The first chromosome-level gecko genome reveals the dynamic sex chromosomes of Neotropical dwarf geckos (Sphaerodactylidae: Sphaerodactylus).</title>
        <authorList>
            <person name="Pinto B.J."/>
            <person name="Keating S.E."/>
            <person name="Gamble T."/>
        </authorList>
    </citation>
    <scope>NUCLEOTIDE SEQUENCE</scope>
    <source>
        <strain evidence="1">TG3544</strain>
    </source>
</reference>
<evidence type="ECO:0000313" key="1">
    <source>
        <dbReference type="EMBL" id="KAH7993652.1"/>
    </source>
</evidence>
<organism evidence="1 2">
    <name type="scientific">Sphaerodactylus townsendi</name>
    <dbReference type="NCBI Taxonomy" id="933632"/>
    <lineage>
        <taxon>Eukaryota</taxon>
        <taxon>Metazoa</taxon>
        <taxon>Chordata</taxon>
        <taxon>Craniata</taxon>
        <taxon>Vertebrata</taxon>
        <taxon>Euteleostomi</taxon>
        <taxon>Lepidosauria</taxon>
        <taxon>Squamata</taxon>
        <taxon>Bifurcata</taxon>
        <taxon>Gekkota</taxon>
        <taxon>Sphaerodactylidae</taxon>
        <taxon>Sphaerodactylus</taxon>
    </lineage>
</organism>
<keyword evidence="2" id="KW-1185">Reference proteome</keyword>
<gene>
    <name evidence="1" type="ORF">K3G42_031759</name>
</gene>